<evidence type="ECO:0000313" key="9">
    <source>
        <dbReference type="RefSeq" id="XP_013792280.1"/>
    </source>
</evidence>
<dbReference type="NCBIfam" id="TIGR00879">
    <property type="entry name" value="SP"/>
    <property type="match status" value="1"/>
</dbReference>
<evidence type="ECO:0000256" key="1">
    <source>
        <dbReference type="ARBA" id="ARBA00004141"/>
    </source>
</evidence>
<keyword evidence="2 6" id="KW-0812">Transmembrane</keyword>
<feature type="transmembrane region" description="Helical" evidence="6">
    <location>
        <begin position="395"/>
        <end position="416"/>
    </location>
</feature>
<dbReference type="InterPro" id="IPR036259">
    <property type="entry name" value="MFS_trans_sf"/>
</dbReference>
<dbReference type="PANTHER" id="PTHR23503">
    <property type="entry name" value="SOLUTE CARRIER FAMILY 2"/>
    <property type="match status" value="1"/>
</dbReference>
<feature type="transmembrane region" description="Helical" evidence="6">
    <location>
        <begin position="109"/>
        <end position="130"/>
    </location>
</feature>
<dbReference type="SUPFAM" id="SSF103473">
    <property type="entry name" value="MFS general substrate transporter"/>
    <property type="match status" value="1"/>
</dbReference>
<feature type="domain" description="Major facilitator superfamily (MFS) profile" evidence="7">
    <location>
        <begin position="3"/>
        <end position="447"/>
    </location>
</feature>
<dbReference type="InterPro" id="IPR005829">
    <property type="entry name" value="Sugar_transporter_CS"/>
</dbReference>
<dbReference type="PRINTS" id="PR00171">
    <property type="entry name" value="SUGRTRNSPORT"/>
</dbReference>
<proteinExistence type="inferred from homology"/>
<feature type="transmembrane region" description="Helical" evidence="6">
    <location>
        <begin position="83"/>
        <end position="103"/>
    </location>
</feature>
<comment type="similarity">
    <text evidence="5">Belongs to the major facilitator superfamily. Sugar transporter (TC 2.A.1.1) family.</text>
</comment>
<feature type="transmembrane region" description="Helical" evidence="6">
    <location>
        <begin position="302"/>
        <end position="319"/>
    </location>
</feature>
<feature type="transmembrane region" description="Helical" evidence="6">
    <location>
        <begin position="50"/>
        <end position="71"/>
    </location>
</feature>
<feature type="transmembrane region" description="Helical" evidence="6">
    <location>
        <begin position="354"/>
        <end position="374"/>
    </location>
</feature>
<evidence type="ECO:0000256" key="2">
    <source>
        <dbReference type="ARBA" id="ARBA00022692"/>
    </source>
</evidence>
<keyword evidence="5" id="KW-0813">Transport</keyword>
<feature type="transmembrane region" description="Helical" evidence="6">
    <location>
        <begin position="260"/>
        <end position="282"/>
    </location>
</feature>
<protein>
    <submittedName>
        <fullName evidence="9">Solute carrier family 2, facilitated glucose transporter member 1-like isoform X1</fullName>
    </submittedName>
</protein>
<dbReference type="PROSITE" id="PS50850">
    <property type="entry name" value="MFS"/>
    <property type="match status" value="1"/>
</dbReference>
<reference evidence="9" key="1">
    <citation type="submission" date="2025-08" db="UniProtKB">
        <authorList>
            <consortium name="RefSeq"/>
        </authorList>
    </citation>
    <scope>IDENTIFICATION</scope>
    <source>
        <tissue evidence="9">Muscle</tissue>
    </source>
</reference>
<dbReference type="InterPro" id="IPR045263">
    <property type="entry name" value="GLUT"/>
</dbReference>
<dbReference type="Gene3D" id="1.20.1250.20">
    <property type="entry name" value="MFS general substrate transporter like domains"/>
    <property type="match status" value="1"/>
</dbReference>
<evidence type="ECO:0000256" key="5">
    <source>
        <dbReference type="RuleBase" id="RU003346"/>
    </source>
</evidence>
<evidence type="ECO:0000313" key="8">
    <source>
        <dbReference type="Proteomes" id="UP000694941"/>
    </source>
</evidence>
<comment type="subcellular location">
    <subcellularLocation>
        <location evidence="1">Membrane</location>
        <topology evidence="1">Multi-pass membrane protein</topology>
    </subcellularLocation>
</comment>
<dbReference type="PROSITE" id="PS00217">
    <property type="entry name" value="SUGAR_TRANSPORT_2"/>
    <property type="match status" value="1"/>
</dbReference>
<dbReference type="InterPro" id="IPR003663">
    <property type="entry name" value="Sugar/inositol_transpt"/>
</dbReference>
<organism evidence="8 9">
    <name type="scientific">Limulus polyphemus</name>
    <name type="common">Atlantic horseshoe crab</name>
    <dbReference type="NCBI Taxonomy" id="6850"/>
    <lineage>
        <taxon>Eukaryota</taxon>
        <taxon>Metazoa</taxon>
        <taxon>Ecdysozoa</taxon>
        <taxon>Arthropoda</taxon>
        <taxon>Chelicerata</taxon>
        <taxon>Merostomata</taxon>
        <taxon>Xiphosura</taxon>
        <taxon>Limulidae</taxon>
        <taxon>Limulus</taxon>
    </lineage>
</organism>
<dbReference type="Proteomes" id="UP000694941">
    <property type="component" value="Unplaced"/>
</dbReference>
<dbReference type="GeneID" id="106476157"/>
<dbReference type="Pfam" id="PF00083">
    <property type="entry name" value="Sugar_tr"/>
    <property type="match status" value="1"/>
</dbReference>
<feature type="transmembrane region" description="Helical" evidence="6">
    <location>
        <begin position="422"/>
        <end position="440"/>
    </location>
</feature>
<sequence length="467" mass="50458">MVALVGVLGSSLPAGYNLGVLNTPEAILREFVHSSISQRGLVLSESQLNILWSCVVSVFLIGAMIGSCCAGWTANKIGRRPTLLLNSAIGLLSAALFAMARIACSVEMIILGRLLAGVFSGIGSSVGPMYMMESGPSNLRGALGVLQQLGLCVGILIAQILGQKEILGNATNWPILLSVYSCFIAVGLLILLFCPESPAYLYIKMGEYDKAFKELEKLRGFPAALLHGDVVLLRTERKMNESCSTWTITRVFKDPLVRKPLFSVCIMHIGQQLCGINAVIYYSTSTFLKIGMTYTQSQYGSIGAGLANVVMAFVSVPLVNSCQRRILILVSICSVACSLIILTISMALQSVSPALSYVIIISSLCFVLGYGIGLGPLPYMIGSELFHQGPRATGMGLGCLANWSANFIVALTFPLLQQLLDQYVFLIFATFTVFLGIYLYKYLPETKDMNPVDLSSLFQSPLCEEKL</sequence>
<keyword evidence="3 6" id="KW-1133">Transmembrane helix</keyword>
<feature type="transmembrane region" description="Helical" evidence="6">
    <location>
        <begin position="173"/>
        <end position="194"/>
    </location>
</feature>
<name>A0ABM1C0V6_LIMPO</name>
<evidence type="ECO:0000256" key="3">
    <source>
        <dbReference type="ARBA" id="ARBA00022989"/>
    </source>
</evidence>
<evidence type="ECO:0000256" key="6">
    <source>
        <dbReference type="SAM" id="Phobius"/>
    </source>
</evidence>
<evidence type="ECO:0000256" key="4">
    <source>
        <dbReference type="ARBA" id="ARBA00023136"/>
    </source>
</evidence>
<feature type="transmembrane region" description="Helical" evidence="6">
    <location>
        <begin position="326"/>
        <end position="348"/>
    </location>
</feature>
<dbReference type="RefSeq" id="XP_013792280.1">
    <property type="nucleotide sequence ID" value="XM_013936826.2"/>
</dbReference>
<feature type="transmembrane region" description="Helical" evidence="6">
    <location>
        <begin position="142"/>
        <end position="161"/>
    </location>
</feature>
<dbReference type="PANTHER" id="PTHR23503:SF127">
    <property type="entry name" value="FI08437P-RELATED"/>
    <property type="match status" value="1"/>
</dbReference>
<dbReference type="InterPro" id="IPR005828">
    <property type="entry name" value="MFS_sugar_transport-like"/>
</dbReference>
<dbReference type="InterPro" id="IPR020846">
    <property type="entry name" value="MFS_dom"/>
</dbReference>
<keyword evidence="4 6" id="KW-0472">Membrane</keyword>
<accession>A0ABM1C0V6</accession>
<keyword evidence="8" id="KW-1185">Reference proteome</keyword>
<evidence type="ECO:0000259" key="7">
    <source>
        <dbReference type="PROSITE" id="PS50850"/>
    </source>
</evidence>
<gene>
    <name evidence="9" type="primary">LOC106476157</name>
</gene>